<keyword evidence="4 6" id="KW-0238">DNA-binding</keyword>
<evidence type="ECO:0000313" key="8">
    <source>
        <dbReference type="Proteomes" id="UP000215224"/>
    </source>
</evidence>
<dbReference type="Pfam" id="PF00872">
    <property type="entry name" value="Transposase_mut"/>
    <property type="match status" value="1"/>
</dbReference>
<reference evidence="7 8" key="1">
    <citation type="submission" date="2016-12" db="EMBL/GenBank/DDBJ databases">
        <title>The whole genome sequencing and assembly of Bacillus cohnii DSM 6307T strain.</title>
        <authorList>
            <person name="Lee Y.-J."/>
            <person name="Yi H."/>
            <person name="Bahn Y.-S."/>
            <person name="Kim J.F."/>
            <person name="Lee D.-W."/>
        </authorList>
    </citation>
    <scope>NUCLEOTIDE SEQUENCE [LARGE SCALE GENOMIC DNA]</scope>
    <source>
        <strain evidence="7 8">DSM 6307</strain>
    </source>
</reference>
<organism evidence="7 8">
    <name type="scientific">Sutcliffiella cohnii</name>
    <dbReference type="NCBI Taxonomy" id="33932"/>
    <lineage>
        <taxon>Bacteria</taxon>
        <taxon>Bacillati</taxon>
        <taxon>Bacillota</taxon>
        <taxon>Bacilli</taxon>
        <taxon>Bacillales</taxon>
        <taxon>Bacillaceae</taxon>
        <taxon>Sutcliffiella</taxon>
    </lineage>
</organism>
<dbReference type="KEGG" id="bcoh:BC6307_08290"/>
<dbReference type="PANTHER" id="PTHR33217">
    <property type="entry name" value="TRANSPOSASE FOR INSERTION SEQUENCE ELEMENT IS1081"/>
    <property type="match status" value="1"/>
</dbReference>
<keyword evidence="6" id="KW-0814">Transposable element</keyword>
<dbReference type="GO" id="GO:0003677">
    <property type="term" value="F:DNA binding"/>
    <property type="evidence" value="ECO:0007669"/>
    <property type="project" value="UniProtKB-UniRule"/>
</dbReference>
<comment type="similarity">
    <text evidence="2 6">Belongs to the transposase mutator family.</text>
</comment>
<evidence type="ECO:0000256" key="1">
    <source>
        <dbReference type="ARBA" id="ARBA00002190"/>
    </source>
</evidence>
<dbReference type="Proteomes" id="UP000215224">
    <property type="component" value="Chromosome"/>
</dbReference>
<dbReference type="NCBIfam" id="NF033543">
    <property type="entry name" value="transpos_IS256"/>
    <property type="match status" value="1"/>
</dbReference>
<dbReference type="InterPro" id="IPR001207">
    <property type="entry name" value="Transposase_mutator"/>
</dbReference>
<comment type="function">
    <text evidence="1 6">Required for the transposition of the insertion element.</text>
</comment>
<gene>
    <name evidence="7" type="ORF">BC6307_08290</name>
</gene>
<evidence type="ECO:0000256" key="5">
    <source>
        <dbReference type="ARBA" id="ARBA00023172"/>
    </source>
</evidence>
<sequence length="391" mass="45412">MSHFNTDKLDLATILKISMQDLLKEKIETILREEIKSVLENEPVGEGNSRNGYYPRTLDTMYGRVEDLAVPRDRKGEFTTNMFEPYQRRMVAVDELVVQLYQHGVGVRQVGSILKNLLGEQYSPGTISNITSAVMEDVIEWQNRPLKKRYCALFLDALFVKIRRDTVAQEAVYIVLGITPEGHREILGFYVGGIESSNGWKEILQDLRNRGVQEVLLGVFDGLTGLEEAFRSIFPKADVQRCVIHKVRSTMNKARKKDQAELSTDLKKVYTSSTYVEAEKAFGELREKWKKRYSREIASWEEDLPVLLTFLRYPEEIQKYIYTTNLIERTIKEIRKRLKTMNSLPNIEAAEKITYLTSIDYNERWSRRKLSGFGLAHDQILKMFEERYPKA</sequence>
<dbReference type="PANTHER" id="PTHR33217:SF8">
    <property type="entry name" value="MUTATOR FAMILY TRANSPOSASE"/>
    <property type="match status" value="1"/>
</dbReference>
<dbReference type="GO" id="GO:0004803">
    <property type="term" value="F:transposase activity"/>
    <property type="evidence" value="ECO:0007669"/>
    <property type="project" value="UniProtKB-UniRule"/>
</dbReference>
<evidence type="ECO:0000256" key="2">
    <source>
        <dbReference type="ARBA" id="ARBA00010961"/>
    </source>
</evidence>
<evidence type="ECO:0000256" key="3">
    <source>
        <dbReference type="ARBA" id="ARBA00022578"/>
    </source>
</evidence>
<keyword evidence="8" id="KW-1185">Reference proteome</keyword>
<keyword evidence="3 6" id="KW-0815">Transposition</keyword>
<evidence type="ECO:0000256" key="4">
    <source>
        <dbReference type="ARBA" id="ARBA00023125"/>
    </source>
</evidence>
<keyword evidence="5 6" id="KW-0233">DNA recombination</keyword>
<dbReference type="RefSeq" id="WP_094366101.1">
    <property type="nucleotide sequence ID" value="NZ_CP018866.1"/>
</dbReference>
<proteinExistence type="inferred from homology"/>
<name>A0A223KP31_9BACI</name>
<evidence type="ECO:0000256" key="6">
    <source>
        <dbReference type="RuleBase" id="RU365089"/>
    </source>
</evidence>
<dbReference type="GO" id="GO:0006313">
    <property type="term" value="P:DNA transposition"/>
    <property type="evidence" value="ECO:0007669"/>
    <property type="project" value="UniProtKB-UniRule"/>
</dbReference>
<protein>
    <recommendedName>
        <fullName evidence="6">Mutator family transposase</fullName>
    </recommendedName>
</protein>
<dbReference type="AlphaFoldDB" id="A0A223KP31"/>
<dbReference type="EMBL" id="CP018866">
    <property type="protein sequence ID" value="AST91275.1"/>
    <property type="molecule type" value="Genomic_DNA"/>
</dbReference>
<evidence type="ECO:0000313" key="7">
    <source>
        <dbReference type="EMBL" id="AST91275.1"/>
    </source>
</evidence>
<accession>A0A223KP31</accession>